<dbReference type="EMBL" id="BARV01015203">
    <property type="protein sequence ID" value="GAI28039.1"/>
    <property type="molecule type" value="Genomic_DNA"/>
</dbReference>
<feature type="non-terminal residue" evidence="1">
    <location>
        <position position="130"/>
    </location>
</feature>
<evidence type="ECO:0000313" key="1">
    <source>
        <dbReference type="EMBL" id="GAI28039.1"/>
    </source>
</evidence>
<reference evidence="1" key="1">
    <citation type="journal article" date="2014" name="Front. Microbiol.">
        <title>High frequency of phylogenetically diverse reductive dehalogenase-homologous genes in deep subseafloor sedimentary metagenomes.</title>
        <authorList>
            <person name="Kawai M."/>
            <person name="Futagami T."/>
            <person name="Toyoda A."/>
            <person name="Takaki Y."/>
            <person name="Nishi S."/>
            <person name="Hori S."/>
            <person name="Arai W."/>
            <person name="Tsubouchi T."/>
            <person name="Morono Y."/>
            <person name="Uchiyama I."/>
            <person name="Ito T."/>
            <person name="Fujiyama A."/>
            <person name="Inagaki F."/>
            <person name="Takami H."/>
        </authorList>
    </citation>
    <scope>NUCLEOTIDE SEQUENCE</scope>
    <source>
        <strain evidence="1">Expedition CK06-06</strain>
    </source>
</reference>
<proteinExistence type="predicted"/>
<dbReference type="AlphaFoldDB" id="X1PAV0"/>
<comment type="caution">
    <text evidence="1">The sequence shown here is derived from an EMBL/GenBank/DDBJ whole genome shotgun (WGS) entry which is preliminary data.</text>
</comment>
<name>X1PAV0_9ZZZZ</name>
<sequence>MEHTMNDKADRKIEETLSKLETTVITGAIKGLVWLTPKSVKNTEKPLFWRAHAKFKFNPEEGARVLKNVGVWTDSVTGEQTALHIYKGGLKFPEVCAACLEPVTHHEVVEKIIFRRSSGRTAIDTTNYEK</sequence>
<protein>
    <submittedName>
        <fullName evidence="1">Uncharacterized protein</fullName>
    </submittedName>
</protein>
<accession>X1PAV0</accession>
<gene>
    <name evidence="1" type="ORF">S06H3_26313</name>
</gene>
<organism evidence="1">
    <name type="scientific">marine sediment metagenome</name>
    <dbReference type="NCBI Taxonomy" id="412755"/>
    <lineage>
        <taxon>unclassified sequences</taxon>
        <taxon>metagenomes</taxon>
        <taxon>ecological metagenomes</taxon>
    </lineage>
</organism>